<protein>
    <submittedName>
        <fullName evidence="3">Glycerophosphodiester phosphodiesterase</fullName>
    </submittedName>
</protein>
<organism evidence="3 4">
    <name type="scientific">Caenimonas terrae</name>
    <dbReference type="NCBI Taxonomy" id="696074"/>
    <lineage>
        <taxon>Bacteria</taxon>
        <taxon>Pseudomonadati</taxon>
        <taxon>Pseudomonadota</taxon>
        <taxon>Betaproteobacteria</taxon>
        <taxon>Burkholderiales</taxon>
        <taxon>Comamonadaceae</taxon>
        <taxon>Caenimonas</taxon>
    </lineage>
</organism>
<dbReference type="PANTHER" id="PTHR46211">
    <property type="entry name" value="GLYCEROPHOSPHORYL DIESTER PHOSPHODIESTERASE"/>
    <property type="match status" value="1"/>
</dbReference>
<evidence type="ECO:0000259" key="2">
    <source>
        <dbReference type="PROSITE" id="PS51704"/>
    </source>
</evidence>
<sequence>MRPLILLTLLLGLAGPALAFDLQAHRGGRGLMPENTLPAFENAIALGVTTLELDIALTADGVVVISHDPSLNPLIVRDPSGHWFDKGPAIRSMTFAQLQTYRLGRIRPDTPYAASFPEQQSRDGVRMPTLAALFDRVKALGATDVRFNIETKVEPGTGPESPSPEEVTRAILRVVRDAGMTARVSLQSFDWRTLQLAQKLEPRIPTVYLTSQTARFDTIGDGRWTAGFRLADHGSVPRMVKAAGGSAWSPYSSTLTEAQVKEAHALGLKVIPWTVNLPGDFDRLLDWGVDGIITDYPDRLREAMRRHNIALPRPVPVPAR</sequence>
<keyword evidence="1" id="KW-0732">Signal</keyword>
<dbReference type="CDD" id="cd08567">
    <property type="entry name" value="GDPD_SpGDE_like"/>
    <property type="match status" value="1"/>
</dbReference>
<dbReference type="SUPFAM" id="SSF51695">
    <property type="entry name" value="PLC-like phosphodiesterases"/>
    <property type="match status" value="1"/>
</dbReference>
<keyword evidence="4" id="KW-1185">Reference proteome</keyword>
<dbReference type="InterPro" id="IPR017946">
    <property type="entry name" value="PLC-like_Pdiesterase_TIM-brl"/>
</dbReference>
<evidence type="ECO:0000313" key="3">
    <source>
        <dbReference type="EMBL" id="MFC5497991.1"/>
    </source>
</evidence>
<dbReference type="EMBL" id="JBHSMF010000006">
    <property type="protein sequence ID" value="MFC5497991.1"/>
    <property type="molecule type" value="Genomic_DNA"/>
</dbReference>
<dbReference type="PANTHER" id="PTHR46211:SF14">
    <property type="entry name" value="GLYCEROPHOSPHODIESTER PHOSPHODIESTERASE"/>
    <property type="match status" value="1"/>
</dbReference>
<feature type="chain" id="PRO_5046203146" evidence="1">
    <location>
        <begin position="20"/>
        <end position="320"/>
    </location>
</feature>
<reference evidence="4" key="1">
    <citation type="journal article" date="2019" name="Int. J. Syst. Evol. Microbiol.">
        <title>The Global Catalogue of Microorganisms (GCM) 10K type strain sequencing project: providing services to taxonomists for standard genome sequencing and annotation.</title>
        <authorList>
            <consortium name="The Broad Institute Genomics Platform"/>
            <consortium name="The Broad Institute Genome Sequencing Center for Infectious Disease"/>
            <person name="Wu L."/>
            <person name="Ma J."/>
        </authorList>
    </citation>
    <scope>NUCLEOTIDE SEQUENCE [LARGE SCALE GENOMIC DNA]</scope>
    <source>
        <strain evidence="4">CCUG 57401</strain>
    </source>
</reference>
<evidence type="ECO:0000256" key="1">
    <source>
        <dbReference type="SAM" id="SignalP"/>
    </source>
</evidence>
<dbReference type="PROSITE" id="PS51704">
    <property type="entry name" value="GP_PDE"/>
    <property type="match status" value="1"/>
</dbReference>
<proteinExistence type="predicted"/>
<feature type="domain" description="GP-PDE" evidence="2">
    <location>
        <begin position="20"/>
        <end position="304"/>
    </location>
</feature>
<feature type="signal peptide" evidence="1">
    <location>
        <begin position="1"/>
        <end position="19"/>
    </location>
</feature>
<accession>A0ABW0NCG9</accession>
<dbReference type="Proteomes" id="UP001596037">
    <property type="component" value="Unassembled WGS sequence"/>
</dbReference>
<dbReference type="InterPro" id="IPR030395">
    <property type="entry name" value="GP_PDE_dom"/>
</dbReference>
<gene>
    <name evidence="3" type="ORF">ACFPOE_10645</name>
</gene>
<evidence type="ECO:0000313" key="4">
    <source>
        <dbReference type="Proteomes" id="UP001596037"/>
    </source>
</evidence>
<name>A0ABW0NCG9_9BURK</name>
<dbReference type="RefSeq" id="WP_376850059.1">
    <property type="nucleotide sequence ID" value="NZ_JBHSMF010000006.1"/>
</dbReference>
<dbReference type="Pfam" id="PF03009">
    <property type="entry name" value="GDPD"/>
    <property type="match status" value="1"/>
</dbReference>
<comment type="caution">
    <text evidence="3">The sequence shown here is derived from an EMBL/GenBank/DDBJ whole genome shotgun (WGS) entry which is preliminary data.</text>
</comment>
<dbReference type="Gene3D" id="3.20.20.190">
    <property type="entry name" value="Phosphatidylinositol (PI) phosphodiesterase"/>
    <property type="match status" value="1"/>
</dbReference>